<evidence type="ECO:0000313" key="2">
    <source>
        <dbReference type="EMBL" id="VVE66958.1"/>
    </source>
</evidence>
<dbReference type="RefSeq" id="WP_150625443.1">
    <property type="nucleotide sequence ID" value="NZ_CABPSQ010000003.1"/>
</dbReference>
<dbReference type="OrthoDB" id="8944980at2"/>
<dbReference type="EMBL" id="CABPSQ010000003">
    <property type="protein sequence ID" value="VVE66958.1"/>
    <property type="molecule type" value="Genomic_DNA"/>
</dbReference>
<keyword evidence="1" id="KW-0732">Signal</keyword>
<accession>A0A5E5A1H5</accession>
<dbReference type="AlphaFoldDB" id="A0A5E5A1H5"/>
<dbReference type="Proteomes" id="UP000414136">
    <property type="component" value="Unassembled WGS sequence"/>
</dbReference>
<feature type="signal peptide" evidence="1">
    <location>
        <begin position="1"/>
        <end position="28"/>
    </location>
</feature>
<reference evidence="2 3" key="1">
    <citation type="submission" date="2019-08" db="EMBL/GenBank/DDBJ databases">
        <authorList>
            <person name="Peeters C."/>
        </authorList>
    </citation>
    <scope>NUCLEOTIDE SEQUENCE [LARGE SCALE GENOMIC DNA]</scope>
    <source>
        <strain evidence="2 3">LMG 31118</strain>
    </source>
</reference>
<evidence type="ECO:0000313" key="3">
    <source>
        <dbReference type="Proteomes" id="UP000414136"/>
    </source>
</evidence>
<proteinExistence type="predicted"/>
<keyword evidence="3" id="KW-1185">Reference proteome</keyword>
<gene>
    <name evidence="2" type="ORF">PCA31118_02418</name>
</gene>
<evidence type="ECO:0000256" key="1">
    <source>
        <dbReference type="SAM" id="SignalP"/>
    </source>
</evidence>
<organism evidence="2 3">
    <name type="scientific">Pandoraea captiosa</name>
    <dbReference type="NCBI Taxonomy" id="2508302"/>
    <lineage>
        <taxon>Bacteria</taxon>
        <taxon>Pseudomonadati</taxon>
        <taxon>Pseudomonadota</taxon>
        <taxon>Betaproteobacteria</taxon>
        <taxon>Burkholderiales</taxon>
        <taxon>Burkholderiaceae</taxon>
        <taxon>Pandoraea</taxon>
    </lineage>
</organism>
<sequence length="234" mass="24702">MRPLLTSLRRHGLITAMLCFAGTPSVYAQSCDCTQIVSSCTGSVAMTPTGSQKGLYGADLTISANAQQCAKVEYFVDNTPAFTILVNGRSGTDRVMGTSETPMTADRVTYQSCRVCKAGASNAAEKSAAQTRNEAEMLFDAALDRNDFNPYSKDEAFQRLAGNAGAVDGANMAAMMSVMQSMQQLQATVGRSASVPAAVAVSPSAAPAKKTTDTCTSKGFRTCDFGWPEDVPRK</sequence>
<name>A0A5E5A1H5_9BURK</name>
<protein>
    <submittedName>
        <fullName evidence="2">Uncharacterized protein</fullName>
    </submittedName>
</protein>
<feature type="chain" id="PRO_5023102175" evidence="1">
    <location>
        <begin position="29"/>
        <end position="234"/>
    </location>
</feature>